<dbReference type="Proteomes" id="UP000620104">
    <property type="component" value="Unassembled WGS sequence"/>
</dbReference>
<evidence type="ECO:0000313" key="4">
    <source>
        <dbReference type="Proteomes" id="UP000620104"/>
    </source>
</evidence>
<sequence>MPRSTLRSLLLPLSLLPLVINAQGLDSPCAAFDNSATGPSAQCASRKSVTSPSDSPIDERWKDTAD</sequence>
<gene>
    <name evidence="3" type="ORF">NliqN6_4422</name>
</gene>
<name>A0A8H3TWE9_9TREE</name>
<feature type="compositionally biased region" description="Basic and acidic residues" evidence="1">
    <location>
        <begin position="57"/>
        <end position="66"/>
    </location>
</feature>
<feature type="chain" id="PRO_5034365024" evidence="2">
    <location>
        <begin position="25"/>
        <end position="66"/>
    </location>
</feature>
<dbReference type="EMBL" id="BLZA01000028">
    <property type="protein sequence ID" value="GHJ88020.1"/>
    <property type="molecule type" value="Genomic_DNA"/>
</dbReference>
<reference evidence="3" key="1">
    <citation type="submission" date="2020-07" db="EMBL/GenBank/DDBJ databases">
        <title>Draft Genome Sequence of a Deep-Sea Yeast, Naganishia (Cryptococcus) liquefaciens strain N6.</title>
        <authorList>
            <person name="Han Y.W."/>
            <person name="Kajitani R."/>
            <person name="Morimoto H."/>
            <person name="Parhat M."/>
            <person name="Tsubouchi H."/>
            <person name="Bakenova O."/>
            <person name="Ogata M."/>
            <person name="Argunhan B."/>
            <person name="Aoki R."/>
            <person name="Kajiwara S."/>
            <person name="Itoh T."/>
            <person name="Iwasaki H."/>
        </authorList>
    </citation>
    <scope>NUCLEOTIDE SEQUENCE</scope>
    <source>
        <strain evidence="3">N6</strain>
    </source>
</reference>
<organism evidence="3 4">
    <name type="scientific">Naganishia liquefaciens</name>
    <dbReference type="NCBI Taxonomy" id="104408"/>
    <lineage>
        <taxon>Eukaryota</taxon>
        <taxon>Fungi</taxon>
        <taxon>Dikarya</taxon>
        <taxon>Basidiomycota</taxon>
        <taxon>Agaricomycotina</taxon>
        <taxon>Tremellomycetes</taxon>
        <taxon>Filobasidiales</taxon>
        <taxon>Filobasidiaceae</taxon>
        <taxon>Naganishia</taxon>
    </lineage>
</organism>
<accession>A0A8H3TWE9</accession>
<keyword evidence="2" id="KW-0732">Signal</keyword>
<proteinExistence type="predicted"/>
<feature type="compositionally biased region" description="Polar residues" evidence="1">
    <location>
        <begin position="35"/>
        <end position="54"/>
    </location>
</feature>
<protein>
    <submittedName>
        <fullName evidence="3">Uncharacterized protein</fullName>
    </submittedName>
</protein>
<feature type="signal peptide" evidence="2">
    <location>
        <begin position="1"/>
        <end position="24"/>
    </location>
</feature>
<evidence type="ECO:0000256" key="2">
    <source>
        <dbReference type="SAM" id="SignalP"/>
    </source>
</evidence>
<keyword evidence="4" id="KW-1185">Reference proteome</keyword>
<evidence type="ECO:0000313" key="3">
    <source>
        <dbReference type="EMBL" id="GHJ88020.1"/>
    </source>
</evidence>
<evidence type="ECO:0000256" key="1">
    <source>
        <dbReference type="SAM" id="MobiDB-lite"/>
    </source>
</evidence>
<feature type="region of interest" description="Disordered" evidence="1">
    <location>
        <begin position="35"/>
        <end position="66"/>
    </location>
</feature>
<dbReference type="AlphaFoldDB" id="A0A8H3TWE9"/>
<comment type="caution">
    <text evidence="3">The sequence shown here is derived from an EMBL/GenBank/DDBJ whole genome shotgun (WGS) entry which is preliminary data.</text>
</comment>